<dbReference type="AlphaFoldDB" id="A0A0D2BGG4"/>
<reference evidence="2 3" key="1">
    <citation type="submission" date="2015-01" db="EMBL/GenBank/DDBJ databases">
        <title>The Genome Sequence of Exophiala spinifera CBS89968.</title>
        <authorList>
            <consortium name="The Broad Institute Genomics Platform"/>
            <person name="Cuomo C."/>
            <person name="de Hoog S."/>
            <person name="Gorbushina A."/>
            <person name="Stielow B."/>
            <person name="Teixiera M."/>
            <person name="Abouelleil A."/>
            <person name="Chapman S.B."/>
            <person name="Priest M."/>
            <person name="Young S.K."/>
            <person name="Wortman J."/>
            <person name="Nusbaum C."/>
            <person name="Birren B."/>
        </authorList>
    </citation>
    <scope>NUCLEOTIDE SEQUENCE [LARGE SCALE GENOMIC DNA]</scope>
    <source>
        <strain evidence="2 3">CBS 89968</strain>
    </source>
</reference>
<dbReference type="OrthoDB" id="5419162at2759"/>
<organism evidence="2 3">
    <name type="scientific">Exophiala spinifera</name>
    <dbReference type="NCBI Taxonomy" id="91928"/>
    <lineage>
        <taxon>Eukaryota</taxon>
        <taxon>Fungi</taxon>
        <taxon>Dikarya</taxon>
        <taxon>Ascomycota</taxon>
        <taxon>Pezizomycotina</taxon>
        <taxon>Eurotiomycetes</taxon>
        <taxon>Chaetothyriomycetidae</taxon>
        <taxon>Chaetothyriales</taxon>
        <taxon>Herpotrichiellaceae</taxon>
        <taxon>Exophiala</taxon>
    </lineage>
</organism>
<evidence type="ECO:0000256" key="1">
    <source>
        <dbReference type="SAM" id="MobiDB-lite"/>
    </source>
</evidence>
<dbReference type="EMBL" id="KN847500">
    <property type="protein sequence ID" value="KIW10434.1"/>
    <property type="molecule type" value="Genomic_DNA"/>
</dbReference>
<name>A0A0D2BGG4_9EURO</name>
<keyword evidence="3" id="KW-1185">Reference proteome</keyword>
<dbReference type="GeneID" id="27338481"/>
<feature type="region of interest" description="Disordered" evidence="1">
    <location>
        <begin position="132"/>
        <end position="151"/>
    </location>
</feature>
<evidence type="ECO:0000313" key="3">
    <source>
        <dbReference type="Proteomes" id="UP000053328"/>
    </source>
</evidence>
<feature type="compositionally biased region" description="Basic and acidic residues" evidence="1">
    <location>
        <begin position="133"/>
        <end position="151"/>
    </location>
</feature>
<sequence length="151" mass="16361">MSGQPNFDDDADAAMHEMMGFSTFTERRKDKRFETTFAPSLSSSSSSATAAAATASQPGESSSKPASFGSSLDGSKREQNQNHGNEEAPVYAFSSPVSNTYYTREDLDAWARGKVNANGDTVYFKPGFVSDDPWARLRPREGDHDSKKAGT</sequence>
<accession>A0A0D2BGG4</accession>
<evidence type="ECO:0000313" key="2">
    <source>
        <dbReference type="EMBL" id="KIW10434.1"/>
    </source>
</evidence>
<feature type="compositionally biased region" description="Basic and acidic residues" evidence="1">
    <location>
        <begin position="74"/>
        <end position="86"/>
    </location>
</feature>
<gene>
    <name evidence="2" type="ORF">PV08_11398</name>
</gene>
<dbReference type="RefSeq" id="XP_016230650.1">
    <property type="nucleotide sequence ID" value="XM_016385706.1"/>
</dbReference>
<dbReference type="VEuPathDB" id="FungiDB:PV08_11398"/>
<feature type="region of interest" description="Disordered" evidence="1">
    <location>
        <begin position="35"/>
        <end position="95"/>
    </location>
</feature>
<dbReference type="Proteomes" id="UP000053328">
    <property type="component" value="Unassembled WGS sequence"/>
</dbReference>
<feature type="compositionally biased region" description="Low complexity" evidence="1">
    <location>
        <begin position="35"/>
        <end position="56"/>
    </location>
</feature>
<proteinExistence type="predicted"/>
<feature type="compositionally biased region" description="Polar residues" evidence="1">
    <location>
        <begin position="57"/>
        <end position="73"/>
    </location>
</feature>
<dbReference type="HOGENOM" id="CLU_122469_0_0_1"/>
<protein>
    <submittedName>
        <fullName evidence="2">Uncharacterized protein</fullName>
    </submittedName>
</protein>